<dbReference type="HOGENOM" id="CLU_102157_0_0_5"/>
<evidence type="ECO:0000313" key="2">
    <source>
        <dbReference type="Proteomes" id="UP000008808"/>
    </source>
</evidence>
<organism evidence="1 2">
    <name type="scientific">Erythrobacter litoralis (strain HTCC2594)</name>
    <dbReference type="NCBI Taxonomy" id="314225"/>
    <lineage>
        <taxon>Bacteria</taxon>
        <taxon>Pseudomonadati</taxon>
        <taxon>Pseudomonadota</taxon>
        <taxon>Alphaproteobacteria</taxon>
        <taxon>Sphingomonadales</taxon>
        <taxon>Erythrobacteraceae</taxon>
        <taxon>Erythrobacter/Porphyrobacter group</taxon>
        <taxon>Erythrobacter</taxon>
    </lineage>
</organism>
<proteinExistence type="predicted"/>
<dbReference type="eggNOG" id="ENOG5031BG1">
    <property type="taxonomic scope" value="Bacteria"/>
</dbReference>
<sequence length="243" mass="25517">MRKATPLAVLTILAACSGETEEPPIVRERDPATVQALNHQIMTDPDLAGLNEANAALTGGFDHSLPPIVDTPEAIDAARREAAEIVGGSSNLADLGQPEASDANLPEVARFVVTELARVTVGTEVCAAQASYTASWAARMPQQFPIYPRGNVIEAAGSDDAACSLRAIRFLTPVPREDLFAFYAARAKAAGLPARYSETGDFHRMEGAKGARKFAVVARQRASGISEVGLVTTGFGKAATSLP</sequence>
<dbReference type="Proteomes" id="UP000008808">
    <property type="component" value="Chromosome"/>
</dbReference>
<gene>
    <name evidence="1" type="ordered locus">ELI_02865</name>
</gene>
<protein>
    <recommendedName>
        <fullName evidence="3">Lipoprotein</fullName>
    </recommendedName>
</protein>
<dbReference type="AlphaFoldDB" id="Q2NCC6"/>
<reference evidence="2" key="1">
    <citation type="journal article" date="2009" name="J. Bacteriol.">
        <title>Complete genome sequence of Erythrobacter litoralis HTCC2594.</title>
        <authorList>
            <person name="Oh H.M."/>
            <person name="Giovannoni S.J."/>
            <person name="Ferriera S."/>
            <person name="Johnson J."/>
            <person name="Cho J.C."/>
        </authorList>
    </citation>
    <scope>NUCLEOTIDE SEQUENCE [LARGE SCALE GENOMIC DNA]</scope>
    <source>
        <strain evidence="2">HTCC2594</strain>
    </source>
</reference>
<accession>Q2NCC6</accession>
<dbReference type="PROSITE" id="PS51257">
    <property type="entry name" value="PROKAR_LIPOPROTEIN"/>
    <property type="match status" value="1"/>
</dbReference>
<evidence type="ECO:0008006" key="3">
    <source>
        <dbReference type="Google" id="ProtNLM"/>
    </source>
</evidence>
<dbReference type="EMBL" id="CP000157">
    <property type="protein sequence ID" value="ABC62665.1"/>
    <property type="molecule type" value="Genomic_DNA"/>
</dbReference>
<dbReference type="RefSeq" id="WP_011413541.1">
    <property type="nucleotide sequence ID" value="NC_007722.1"/>
</dbReference>
<keyword evidence="2" id="KW-1185">Reference proteome</keyword>
<dbReference type="KEGG" id="eli:ELI_02865"/>
<name>Q2NCC6_ERYLH</name>
<evidence type="ECO:0000313" key="1">
    <source>
        <dbReference type="EMBL" id="ABC62665.1"/>
    </source>
</evidence>
<dbReference type="OrthoDB" id="7405225at2"/>